<evidence type="ECO:0000259" key="8">
    <source>
        <dbReference type="Pfam" id="PF02687"/>
    </source>
</evidence>
<dbReference type="Proteomes" id="UP001500752">
    <property type="component" value="Unassembled WGS sequence"/>
</dbReference>
<keyword evidence="3 7" id="KW-0812">Transmembrane</keyword>
<feature type="domain" description="ABC3 transporter permease C-terminal" evidence="8">
    <location>
        <begin position="279"/>
        <end position="397"/>
    </location>
</feature>
<feature type="transmembrane region" description="Helical" evidence="7">
    <location>
        <begin position="16"/>
        <end position="37"/>
    </location>
</feature>
<comment type="similarity">
    <text evidence="6">Belongs to the ABC-4 integral membrane protein family.</text>
</comment>
<sequence length="840" mass="84591">MLDLALANLKTYGRRFIAVTLAVLIGTAFLVATLLVGSSAKASLGQSIGEAYRTADLVLTYDRTEDEGAAEDAVEEEAGAPLGFTAEQLDEVATLETVEAVHPVSWAYPQATTTEGSYQTIAGSLSEDPALESRTLASGAFPSTDAQAVVDTGFAERSHLAIGDSIVLAGTDAEGREATRTVVVTGLTVPSANPIAGSLPQLGVRAGLVADLAGPDAAPGQALVRTAPGQLEAARDAIAAALAAGDGDASTVKTAEEQTVSDVAEFSGGQDQLTLVLLVFALVALVVTGLVVMNTFAVLVAQRTRELALLRTLGALRAQLRRSVLLEALLVGLAASALGVLAAIGVMAGLIAFARTLPEASFATLAVTPGAVIAGMAVGTLMTLVAAWLPARAATRVAPLEALRPADPATAGSRAGRVRIVFGAVLAAVGAALLALGALQVNLMVAFLGGIVSFLGVLLLSSLFLPPAVALIGKALGGRSVAGRLAALNSVRNPGRTTATASALLIGVTLVSMIMVGAQTTKASLDAELSSSRPVDLTVGSWGRDPFTAADATAAAGQAGIDAAVLLAPAGATSEGTIVFAADAARLAEVLNDPSVAIADGQILVPSWVKSAILEVEGAGGSESFATVRAGTEMVEPVITAADAERLGWDTEAGSEEATQLWLKTAGGLDAPAIQEAATGLSATLGVEEWSVSGPVLERLMFTQVIDTLLLVVGGLLAVAVLIALIGVANTLSLSVLERTRENSLLRALGLTRGQLRRMLATEAVLIAGVAALLGCVLGSVYGWLGAQSVLGAFTTSVVSLPWGQLAGVVAVAAAAGMLASVVPARRAARLSPVAGLASE</sequence>
<dbReference type="InterPro" id="IPR003838">
    <property type="entry name" value="ABC3_permease_C"/>
</dbReference>
<feature type="transmembrane region" description="Helical" evidence="7">
    <location>
        <begin position="366"/>
        <end position="389"/>
    </location>
</feature>
<feature type="transmembrane region" description="Helical" evidence="7">
    <location>
        <begin position="709"/>
        <end position="737"/>
    </location>
</feature>
<proteinExistence type="inferred from homology"/>
<gene>
    <name evidence="10" type="ORF">GCM10023081_06180</name>
</gene>
<dbReference type="PANTHER" id="PTHR30572:SF4">
    <property type="entry name" value="ABC TRANSPORTER PERMEASE YTRF"/>
    <property type="match status" value="1"/>
</dbReference>
<dbReference type="PANTHER" id="PTHR30572">
    <property type="entry name" value="MEMBRANE COMPONENT OF TRANSPORTER-RELATED"/>
    <property type="match status" value="1"/>
</dbReference>
<dbReference type="EMBL" id="BAABEO010000008">
    <property type="protein sequence ID" value="GAA3670609.1"/>
    <property type="molecule type" value="Genomic_DNA"/>
</dbReference>
<evidence type="ECO:0000256" key="3">
    <source>
        <dbReference type="ARBA" id="ARBA00022692"/>
    </source>
</evidence>
<feature type="domain" description="ABC3 transporter permease C-terminal" evidence="8">
    <location>
        <begin position="716"/>
        <end position="833"/>
    </location>
</feature>
<reference evidence="11" key="1">
    <citation type="journal article" date="2019" name="Int. J. Syst. Evol. Microbiol.">
        <title>The Global Catalogue of Microorganisms (GCM) 10K type strain sequencing project: providing services to taxonomists for standard genome sequencing and annotation.</title>
        <authorList>
            <consortium name="The Broad Institute Genomics Platform"/>
            <consortium name="The Broad Institute Genome Sequencing Center for Infectious Disease"/>
            <person name="Wu L."/>
            <person name="Ma J."/>
        </authorList>
    </citation>
    <scope>NUCLEOTIDE SEQUENCE [LARGE SCALE GENOMIC DNA]</scope>
    <source>
        <strain evidence="11">JCM 30742</strain>
    </source>
</reference>
<feature type="transmembrane region" description="Helical" evidence="7">
    <location>
        <begin position="764"/>
        <end position="785"/>
    </location>
</feature>
<accession>A0ABP7BWF5</accession>
<protein>
    <submittedName>
        <fullName evidence="10">FtsX-like permease family protein</fullName>
    </submittedName>
</protein>
<evidence type="ECO:0000256" key="5">
    <source>
        <dbReference type="ARBA" id="ARBA00023136"/>
    </source>
</evidence>
<evidence type="ECO:0000256" key="4">
    <source>
        <dbReference type="ARBA" id="ARBA00022989"/>
    </source>
</evidence>
<evidence type="ECO:0000256" key="2">
    <source>
        <dbReference type="ARBA" id="ARBA00022475"/>
    </source>
</evidence>
<dbReference type="InterPro" id="IPR025857">
    <property type="entry name" value="MacB_PCD"/>
</dbReference>
<name>A0ABP7BWF5_9MICC</name>
<organism evidence="10 11">
    <name type="scientific">Arthrobacter ginkgonis</name>
    <dbReference type="NCBI Taxonomy" id="1630594"/>
    <lineage>
        <taxon>Bacteria</taxon>
        <taxon>Bacillati</taxon>
        <taxon>Actinomycetota</taxon>
        <taxon>Actinomycetes</taxon>
        <taxon>Micrococcales</taxon>
        <taxon>Micrococcaceae</taxon>
        <taxon>Arthrobacter</taxon>
    </lineage>
</organism>
<dbReference type="InterPro" id="IPR050250">
    <property type="entry name" value="Macrolide_Exporter_MacB"/>
</dbReference>
<evidence type="ECO:0000256" key="6">
    <source>
        <dbReference type="ARBA" id="ARBA00038076"/>
    </source>
</evidence>
<keyword evidence="11" id="KW-1185">Reference proteome</keyword>
<dbReference type="Pfam" id="PF02687">
    <property type="entry name" value="FtsX"/>
    <property type="match status" value="2"/>
</dbReference>
<feature type="transmembrane region" description="Helical" evidence="7">
    <location>
        <begin position="445"/>
        <end position="476"/>
    </location>
</feature>
<feature type="transmembrane region" description="Helical" evidence="7">
    <location>
        <begin position="497"/>
        <end position="518"/>
    </location>
</feature>
<feature type="transmembrane region" description="Helical" evidence="7">
    <location>
        <begin position="420"/>
        <end position="439"/>
    </location>
</feature>
<dbReference type="Pfam" id="PF12704">
    <property type="entry name" value="MacB_PCD"/>
    <property type="match status" value="1"/>
</dbReference>
<evidence type="ECO:0000313" key="10">
    <source>
        <dbReference type="EMBL" id="GAA3670609.1"/>
    </source>
</evidence>
<evidence type="ECO:0000259" key="9">
    <source>
        <dbReference type="Pfam" id="PF12704"/>
    </source>
</evidence>
<feature type="transmembrane region" description="Helical" evidence="7">
    <location>
        <begin position="805"/>
        <end position="823"/>
    </location>
</feature>
<keyword evidence="4 7" id="KW-1133">Transmembrane helix</keyword>
<feature type="transmembrane region" description="Helical" evidence="7">
    <location>
        <begin position="324"/>
        <end position="354"/>
    </location>
</feature>
<comment type="subcellular location">
    <subcellularLocation>
        <location evidence="1">Cell membrane</location>
        <topology evidence="1">Multi-pass membrane protein</topology>
    </subcellularLocation>
</comment>
<evidence type="ECO:0000313" key="11">
    <source>
        <dbReference type="Proteomes" id="UP001500752"/>
    </source>
</evidence>
<feature type="transmembrane region" description="Helical" evidence="7">
    <location>
        <begin position="275"/>
        <end position="301"/>
    </location>
</feature>
<evidence type="ECO:0000256" key="7">
    <source>
        <dbReference type="SAM" id="Phobius"/>
    </source>
</evidence>
<feature type="domain" description="MacB-like periplasmic core" evidence="9">
    <location>
        <begin position="19"/>
        <end position="240"/>
    </location>
</feature>
<comment type="caution">
    <text evidence="10">The sequence shown here is derived from an EMBL/GenBank/DDBJ whole genome shotgun (WGS) entry which is preliminary data.</text>
</comment>
<keyword evidence="2" id="KW-1003">Cell membrane</keyword>
<dbReference type="RefSeq" id="WP_345148394.1">
    <property type="nucleotide sequence ID" value="NZ_BAABEO010000008.1"/>
</dbReference>
<evidence type="ECO:0000256" key="1">
    <source>
        <dbReference type="ARBA" id="ARBA00004651"/>
    </source>
</evidence>
<keyword evidence="5 7" id="KW-0472">Membrane</keyword>